<dbReference type="InterPro" id="IPR000160">
    <property type="entry name" value="GGDEF_dom"/>
</dbReference>
<dbReference type="GO" id="GO:0005886">
    <property type="term" value="C:plasma membrane"/>
    <property type="evidence" value="ECO:0007669"/>
    <property type="project" value="TreeGrafter"/>
</dbReference>
<feature type="transmembrane region" description="Helical" evidence="3">
    <location>
        <begin position="158"/>
        <end position="174"/>
    </location>
</feature>
<dbReference type="PANTHER" id="PTHR45138:SF9">
    <property type="entry name" value="DIGUANYLATE CYCLASE DGCM-RELATED"/>
    <property type="match status" value="1"/>
</dbReference>
<dbReference type="SUPFAM" id="SSF55073">
    <property type="entry name" value="Nucleotide cyclase"/>
    <property type="match status" value="1"/>
</dbReference>
<protein>
    <recommendedName>
        <fullName evidence="1">diguanylate cyclase</fullName>
        <ecNumber evidence="1">2.7.7.65</ecNumber>
    </recommendedName>
</protein>
<sequence>MAIIERLDNWTLFLCIALSTSMSAFAFARIWRTNRTVRGAGHFALAFLFGTAGCFFIAFLPDNTPLFHLAGNVIEDTLVRAVYALLLIGVDRFFGVRRASRFAWPIVAIALVLTVFFTLIIDSNRVNLIITDLVTFFFRISIAIELLRHTGRRHLRPLSALMFVFALLSLEATWDSIAHPVSTIVLDTKGQQSLALFTTLFFFIATGQLLLLILNGDLVRQLQDEATRDFLTSALNRRGAERILAAEIDRAHRFRIPLAVALVDIDRFKEINDTLGHAEGDKTIVAVARTIDRNLRTYDSVGRFGGDEFLVVLPNTPTQEGLQVLERLRREVEETTPPATTLSIGLTTLSHADTLLSLLARADEALYKAKAEGRNRITVRPSAEIEAAVLDPSHTI</sequence>
<dbReference type="InterPro" id="IPR043128">
    <property type="entry name" value="Rev_trsase/Diguanyl_cyclase"/>
</dbReference>
<feature type="transmembrane region" description="Helical" evidence="3">
    <location>
        <begin position="127"/>
        <end position="146"/>
    </location>
</feature>
<dbReference type="GO" id="GO:0052621">
    <property type="term" value="F:diguanylate cyclase activity"/>
    <property type="evidence" value="ECO:0007669"/>
    <property type="project" value="UniProtKB-EC"/>
</dbReference>
<dbReference type="STRING" id="474950.SAMN05421771_2555"/>
<dbReference type="GO" id="GO:1902201">
    <property type="term" value="P:negative regulation of bacterial-type flagellum-dependent cell motility"/>
    <property type="evidence" value="ECO:0007669"/>
    <property type="project" value="TreeGrafter"/>
</dbReference>
<dbReference type="GO" id="GO:0043709">
    <property type="term" value="P:cell adhesion involved in single-species biofilm formation"/>
    <property type="evidence" value="ECO:0007669"/>
    <property type="project" value="TreeGrafter"/>
</dbReference>
<comment type="catalytic activity">
    <reaction evidence="2">
        <text>2 GTP = 3',3'-c-di-GMP + 2 diphosphate</text>
        <dbReference type="Rhea" id="RHEA:24898"/>
        <dbReference type="ChEBI" id="CHEBI:33019"/>
        <dbReference type="ChEBI" id="CHEBI:37565"/>
        <dbReference type="ChEBI" id="CHEBI:58805"/>
        <dbReference type="EC" id="2.7.7.65"/>
    </reaction>
</comment>
<gene>
    <name evidence="5" type="ORF">SAMN05421771_2555</name>
</gene>
<keyword evidence="3" id="KW-0812">Transmembrane</keyword>
<feature type="transmembrane region" description="Helical" evidence="3">
    <location>
        <begin position="43"/>
        <end position="60"/>
    </location>
</feature>
<accession>A0A1I6MFP3</accession>
<evidence type="ECO:0000256" key="1">
    <source>
        <dbReference type="ARBA" id="ARBA00012528"/>
    </source>
</evidence>
<dbReference type="PANTHER" id="PTHR45138">
    <property type="entry name" value="REGULATORY COMPONENTS OF SENSORY TRANSDUCTION SYSTEM"/>
    <property type="match status" value="1"/>
</dbReference>
<dbReference type="InterPro" id="IPR029787">
    <property type="entry name" value="Nucleotide_cyclase"/>
</dbReference>
<keyword evidence="3" id="KW-0472">Membrane</keyword>
<dbReference type="SMART" id="SM00267">
    <property type="entry name" value="GGDEF"/>
    <property type="match status" value="1"/>
</dbReference>
<dbReference type="EC" id="2.7.7.65" evidence="1"/>
<dbReference type="NCBIfam" id="TIGR00254">
    <property type="entry name" value="GGDEF"/>
    <property type="match status" value="1"/>
</dbReference>
<dbReference type="InterPro" id="IPR050469">
    <property type="entry name" value="Diguanylate_Cyclase"/>
</dbReference>
<evidence type="ECO:0000256" key="3">
    <source>
        <dbReference type="SAM" id="Phobius"/>
    </source>
</evidence>
<feature type="transmembrane region" description="Helical" evidence="3">
    <location>
        <begin position="12"/>
        <end position="31"/>
    </location>
</feature>
<feature type="transmembrane region" description="Helical" evidence="3">
    <location>
        <begin position="102"/>
        <end position="121"/>
    </location>
</feature>
<proteinExistence type="predicted"/>
<feature type="transmembrane region" description="Helical" evidence="3">
    <location>
        <begin position="66"/>
        <end position="90"/>
    </location>
</feature>
<organism evidence="5 6">
    <name type="scientific">Granulicella pectinivorans</name>
    <dbReference type="NCBI Taxonomy" id="474950"/>
    <lineage>
        <taxon>Bacteria</taxon>
        <taxon>Pseudomonadati</taxon>
        <taxon>Acidobacteriota</taxon>
        <taxon>Terriglobia</taxon>
        <taxon>Terriglobales</taxon>
        <taxon>Acidobacteriaceae</taxon>
        <taxon>Granulicella</taxon>
    </lineage>
</organism>
<dbReference type="Pfam" id="PF00990">
    <property type="entry name" value="GGDEF"/>
    <property type="match status" value="1"/>
</dbReference>
<dbReference type="CDD" id="cd01949">
    <property type="entry name" value="GGDEF"/>
    <property type="match status" value="1"/>
</dbReference>
<evidence type="ECO:0000259" key="4">
    <source>
        <dbReference type="PROSITE" id="PS50887"/>
    </source>
</evidence>
<dbReference type="OrthoDB" id="116590at2"/>
<reference evidence="5 6" key="1">
    <citation type="submission" date="2016-10" db="EMBL/GenBank/DDBJ databases">
        <authorList>
            <person name="de Groot N.N."/>
        </authorList>
    </citation>
    <scope>NUCLEOTIDE SEQUENCE [LARGE SCALE GENOMIC DNA]</scope>
    <source>
        <strain evidence="5 6">DSM 21001</strain>
    </source>
</reference>
<dbReference type="Proteomes" id="UP000199024">
    <property type="component" value="Unassembled WGS sequence"/>
</dbReference>
<keyword evidence="3" id="KW-1133">Transmembrane helix</keyword>
<evidence type="ECO:0000313" key="5">
    <source>
        <dbReference type="EMBL" id="SFS14545.1"/>
    </source>
</evidence>
<dbReference type="EMBL" id="FOZL01000001">
    <property type="protein sequence ID" value="SFS14545.1"/>
    <property type="molecule type" value="Genomic_DNA"/>
</dbReference>
<name>A0A1I6MFP3_9BACT</name>
<dbReference type="RefSeq" id="WP_089839474.1">
    <property type="nucleotide sequence ID" value="NZ_FOZL01000001.1"/>
</dbReference>
<evidence type="ECO:0000313" key="6">
    <source>
        <dbReference type="Proteomes" id="UP000199024"/>
    </source>
</evidence>
<feature type="domain" description="GGDEF" evidence="4">
    <location>
        <begin position="256"/>
        <end position="382"/>
    </location>
</feature>
<dbReference type="AlphaFoldDB" id="A0A1I6MFP3"/>
<feature type="transmembrane region" description="Helical" evidence="3">
    <location>
        <begin position="194"/>
        <end position="214"/>
    </location>
</feature>
<dbReference type="PROSITE" id="PS50887">
    <property type="entry name" value="GGDEF"/>
    <property type="match status" value="1"/>
</dbReference>
<dbReference type="FunFam" id="3.30.70.270:FF:000001">
    <property type="entry name" value="Diguanylate cyclase domain protein"/>
    <property type="match status" value="1"/>
</dbReference>
<dbReference type="Gene3D" id="3.30.70.270">
    <property type="match status" value="1"/>
</dbReference>
<evidence type="ECO:0000256" key="2">
    <source>
        <dbReference type="ARBA" id="ARBA00034247"/>
    </source>
</evidence>
<keyword evidence="6" id="KW-1185">Reference proteome</keyword>